<keyword evidence="3" id="KW-1185">Reference proteome</keyword>
<evidence type="ECO:0000256" key="1">
    <source>
        <dbReference type="SAM" id="Phobius"/>
    </source>
</evidence>
<evidence type="ECO:0008006" key="4">
    <source>
        <dbReference type="Google" id="ProtNLM"/>
    </source>
</evidence>
<reference evidence="2" key="1">
    <citation type="journal article" date="2014" name="Int. J. Syst. Evol. Microbiol.">
        <title>Complete genome sequence of Corynebacterium casei LMG S-19264T (=DSM 44701T), isolated from a smear-ripened cheese.</title>
        <authorList>
            <consortium name="US DOE Joint Genome Institute (JGI-PGF)"/>
            <person name="Walter F."/>
            <person name="Albersmeier A."/>
            <person name="Kalinowski J."/>
            <person name="Ruckert C."/>
        </authorList>
    </citation>
    <scope>NUCLEOTIDE SEQUENCE</scope>
    <source>
        <strain evidence="2">CGMCC 1.15454</strain>
    </source>
</reference>
<evidence type="ECO:0000313" key="3">
    <source>
        <dbReference type="Proteomes" id="UP000621492"/>
    </source>
</evidence>
<keyword evidence="1" id="KW-1133">Transmembrane helix</keyword>
<keyword evidence="1" id="KW-0472">Membrane</keyword>
<reference evidence="2" key="2">
    <citation type="submission" date="2020-09" db="EMBL/GenBank/DDBJ databases">
        <authorList>
            <person name="Sun Q."/>
            <person name="Zhou Y."/>
        </authorList>
    </citation>
    <scope>NUCLEOTIDE SEQUENCE</scope>
    <source>
        <strain evidence="2">CGMCC 1.15454</strain>
    </source>
</reference>
<name>A0A9W5X5E0_9BACI</name>
<dbReference type="RefSeq" id="WP_088049696.1">
    <property type="nucleotide sequence ID" value="NZ_BMJD01000010.1"/>
</dbReference>
<organism evidence="2 3">
    <name type="scientific">Lentibacillus populi</name>
    <dbReference type="NCBI Taxonomy" id="1827502"/>
    <lineage>
        <taxon>Bacteria</taxon>
        <taxon>Bacillati</taxon>
        <taxon>Bacillota</taxon>
        <taxon>Bacilli</taxon>
        <taxon>Bacillales</taxon>
        <taxon>Bacillaceae</taxon>
        <taxon>Lentibacillus</taxon>
    </lineage>
</organism>
<dbReference type="AlphaFoldDB" id="A0A9W5X5E0"/>
<sequence>MNTTKANISKQQEGADDVKSLKGTLVSTGIVGAVIVIMWVAVFWLYMTRL</sequence>
<feature type="transmembrane region" description="Helical" evidence="1">
    <location>
        <begin position="25"/>
        <end position="46"/>
    </location>
</feature>
<accession>A0A9W5X5E0</accession>
<gene>
    <name evidence="2" type="ORF">GCM10011409_16320</name>
</gene>
<evidence type="ECO:0000313" key="2">
    <source>
        <dbReference type="EMBL" id="GGB39553.1"/>
    </source>
</evidence>
<comment type="caution">
    <text evidence="2">The sequence shown here is derived from an EMBL/GenBank/DDBJ whole genome shotgun (WGS) entry which is preliminary data.</text>
</comment>
<keyword evidence="1" id="KW-0812">Transmembrane</keyword>
<dbReference type="Proteomes" id="UP000621492">
    <property type="component" value="Unassembled WGS sequence"/>
</dbReference>
<protein>
    <recommendedName>
        <fullName evidence="4">Cytochrome c oxidase subunit 2A</fullName>
    </recommendedName>
</protein>
<proteinExistence type="predicted"/>
<dbReference type="EMBL" id="BMJD01000010">
    <property type="protein sequence ID" value="GGB39553.1"/>
    <property type="molecule type" value="Genomic_DNA"/>
</dbReference>